<dbReference type="Proteomes" id="UP000198520">
    <property type="component" value="Unassembled WGS sequence"/>
</dbReference>
<accession>A0A1I2FGZ9</accession>
<keyword evidence="3" id="KW-0997">Cell inner membrane</keyword>
<keyword evidence="8" id="KW-1185">Reference proteome</keyword>
<name>A0A1I2FGZ9_9MICO</name>
<evidence type="ECO:0000256" key="4">
    <source>
        <dbReference type="ARBA" id="ARBA00022679"/>
    </source>
</evidence>
<keyword evidence="6" id="KW-0012">Acyltransferase</keyword>
<keyword evidence="5" id="KW-0472">Membrane</keyword>
<sequence length="318" mass="34982">MRRPDAGALFQLAWDVGGVVPPALVRGALVLGADVAWARRGGGVRQLERNLDRVAPGQSPRELRRVSHRAMRSYMRYYAEAFTLRRASREQLVARVRFVDDGGLIGVRDAGGSAVAALSHMGNWDLAGAWAGVALMPVLSVAERLKPDRLFREFLEFRESVGMRILALGDDGVFPELIRTAERGGTLVCLLADRDLTARGIEVELAGRTARVAAGPAALAVASGAPLFPVSIRYERLRGARRRVARTPWGIVVTIHEEVEIDRSLPRKQQVAVATQGWVTTLGRAIAAHPWDWHMLQKVFVEDLDADRYAQTRQEAGE</sequence>
<comment type="subcellular location">
    <subcellularLocation>
        <location evidence="1">Cell inner membrane</location>
    </subcellularLocation>
</comment>
<organism evidence="7 8">
    <name type="scientific">Flavimobilis marinus</name>
    <dbReference type="NCBI Taxonomy" id="285351"/>
    <lineage>
        <taxon>Bacteria</taxon>
        <taxon>Bacillati</taxon>
        <taxon>Actinomycetota</taxon>
        <taxon>Actinomycetes</taxon>
        <taxon>Micrococcales</taxon>
        <taxon>Jonesiaceae</taxon>
        <taxon>Flavimobilis</taxon>
    </lineage>
</organism>
<dbReference type="NCBIfam" id="NF005919">
    <property type="entry name" value="PRK07920.1"/>
    <property type="match status" value="1"/>
</dbReference>
<proteinExistence type="predicted"/>
<dbReference type="GO" id="GO:0009247">
    <property type="term" value="P:glycolipid biosynthetic process"/>
    <property type="evidence" value="ECO:0007669"/>
    <property type="project" value="UniProtKB-ARBA"/>
</dbReference>
<keyword evidence="4 7" id="KW-0808">Transferase</keyword>
<dbReference type="OrthoDB" id="9803456at2"/>
<dbReference type="EMBL" id="FONZ01000002">
    <property type="protein sequence ID" value="SFF04692.1"/>
    <property type="molecule type" value="Genomic_DNA"/>
</dbReference>
<dbReference type="PANTHER" id="PTHR30606">
    <property type="entry name" value="LIPID A BIOSYNTHESIS LAUROYL ACYLTRANSFERASE"/>
    <property type="match status" value="1"/>
</dbReference>
<keyword evidence="2" id="KW-1003">Cell membrane</keyword>
<evidence type="ECO:0000256" key="1">
    <source>
        <dbReference type="ARBA" id="ARBA00004533"/>
    </source>
</evidence>
<evidence type="ECO:0000313" key="8">
    <source>
        <dbReference type="Proteomes" id="UP000198520"/>
    </source>
</evidence>
<evidence type="ECO:0000256" key="3">
    <source>
        <dbReference type="ARBA" id="ARBA00022519"/>
    </source>
</evidence>
<dbReference type="RefSeq" id="WP_093376367.1">
    <property type="nucleotide sequence ID" value="NZ_BNAN01000002.1"/>
</dbReference>
<evidence type="ECO:0000256" key="2">
    <source>
        <dbReference type="ARBA" id="ARBA00022475"/>
    </source>
</evidence>
<reference evidence="8" key="1">
    <citation type="submission" date="2016-10" db="EMBL/GenBank/DDBJ databases">
        <authorList>
            <person name="Varghese N."/>
            <person name="Submissions S."/>
        </authorList>
    </citation>
    <scope>NUCLEOTIDE SEQUENCE [LARGE SCALE GENOMIC DNA]</scope>
    <source>
        <strain evidence="8">DSM 19083</strain>
    </source>
</reference>
<dbReference type="STRING" id="285351.SAMN04488035_1324"/>
<dbReference type="AlphaFoldDB" id="A0A1I2FGZ9"/>
<evidence type="ECO:0000256" key="6">
    <source>
        <dbReference type="ARBA" id="ARBA00023315"/>
    </source>
</evidence>
<dbReference type="InterPro" id="IPR004960">
    <property type="entry name" value="LipA_acyltrans"/>
</dbReference>
<dbReference type="PANTHER" id="PTHR30606:SF10">
    <property type="entry name" value="PHOSPHATIDYLINOSITOL MANNOSIDE ACYLTRANSFERASE"/>
    <property type="match status" value="1"/>
</dbReference>
<dbReference type="Pfam" id="PF03279">
    <property type="entry name" value="Lip_A_acyltrans"/>
    <property type="match status" value="1"/>
</dbReference>
<evidence type="ECO:0000256" key="5">
    <source>
        <dbReference type="ARBA" id="ARBA00023136"/>
    </source>
</evidence>
<protein>
    <submittedName>
        <fullName evidence="7">KDO2-lipid IV(A) lauroyltransferase</fullName>
    </submittedName>
</protein>
<gene>
    <name evidence="7" type="ORF">SAMN04488035_1324</name>
</gene>
<dbReference type="GO" id="GO:0005886">
    <property type="term" value="C:plasma membrane"/>
    <property type="evidence" value="ECO:0007669"/>
    <property type="project" value="UniProtKB-SubCell"/>
</dbReference>
<evidence type="ECO:0000313" key="7">
    <source>
        <dbReference type="EMBL" id="SFF04692.1"/>
    </source>
</evidence>
<dbReference type="GO" id="GO:0016746">
    <property type="term" value="F:acyltransferase activity"/>
    <property type="evidence" value="ECO:0007669"/>
    <property type="project" value="UniProtKB-KW"/>
</dbReference>